<feature type="domain" description="Ras-associating" evidence="13">
    <location>
        <begin position="3397"/>
        <end position="3507"/>
    </location>
</feature>
<feature type="compositionally biased region" description="Polar residues" evidence="9">
    <location>
        <begin position="2371"/>
        <end position="2380"/>
    </location>
</feature>
<dbReference type="Pfam" id="PF00023">
    <property type="entry name" value="Ank"/>
    <property type="match status" value="1"/>
</dbReference>
<dbReference type="PROSITE" id="PS50007">
    <property type="entry name" value="PIPLC_X_DOMAIN"/>
    <property type="match status" value="1"/>
</dbReference>
<dbReference type="InterPro" id="IPR001711">
    <property type="entry name" value="PLipase_C_Pinositol-sp_Y"/>
</dbReference>
<dbReference type="GO" id="GO:0007186">
    <property type="term" value="P:G protein-coupled receptor signaling pathway"/>
    <property type="evidence" value="ECO:0007669"/>
    <property type="project" value="TreeGrafter"/>
</dbReference>
<evidence type="ECO:0000256" key="7">
    <source>
        <dbReference type="PROSITE-ProRule" id="PRU00168"/>
    </source>
</evidence>
<dbReference type="OrthoDB" id="269822at2759"/>
<evidence type="ECO:0000259" key="13">
    <source>
        <dbReference type="PROSITE" id="PS50200"/>
    </source>
</evidence>
<evidence type="ECO:0000313" key="15">
    <source>
        <dbReference type="Proteomes" id="UP000054776"/>
    </source>
</evidence>
<keyword evidence="3 8" id="KW-0442">Lipid degradation</keyword>
<feature type="region of interest" description="Disordered" evidence="9">
    <location>
        <begin position="2371"/>
        <end position="2420"/>
    </location>
</feature>
<dbReference type="PRINTS" id="PR00390">
    <property type="entry name" value="PHPHLIPASEC"/>
</dbReference>
<dbReference type="InterPro" id="IPR029071">
    <property type="entry name" value="Ubiquitin-like_domsf"/>
</dbReference>
<dbReference type="Gene3D" id="1.10.840.10">
    <property type="entry name" value="Ras guanine-nucleotide exchange factors catalytic domain"/>
    <property type="match status" value="2"/>
</dbReference>
<keyword evidence="5" id="KW-0807">Transducer</keyword>
<dbReference type="PROSITE" id="PS50004">
    <property type="entry name" value="C2"/>
    <property type="match status" value="1"/>
</dbReference>
<dbReference type="SUPFAM" id="SSF49562">
    <property type="entry name" value="C2 domain (Calcium/lipid-binding domain, CaLB)"/>
    <property type="match status" value="1"/>
</dbReference>
<evidence type="ECO:0000313" key="14">
    <source>
        <dbReference type="EMBL" id="KRY30618.1"/>
    </source>
</evidence>
<dbReference type="InterPro" id="IPR001192">
    <property type="entry name" value="PI-PLC_fam"/>
</dbReference>
<dbReference type="SUPFAM" id="SSF51695">
    <property type="entry name" value="PLC-like phosphodiesterases"/>
    <property type="match status" value="1"/>
</dbReference>
<feature type="region of interest" description="Disordered" evidence="9">
    <location>
        <begin position="1826"/>
        <end position="1852"/>
    </location>
</feature>
<dbReference type="Gene3D" id="2.60.40.150">
    <property type="entry name" value="C2 domain"/>
    <property type="match status" value="1"/>
</dbReference>
<dbReference type="Pfam" id="PF00387">
    <property type="entry name" value="PI-PLC-Y"/>
    <property type="match status" value="1"/>
</dbReference>
<dbReference type="SUPFAM" id="SSF48403">
    <property type="entry name" value="Ankyrin repeat"/>
    <property type="match status" value="1"/>
</dbReference>
<dbReference type="InterPro" id="IPR000909">
    <property type="entry name" value="PLipase_C_PInositol-sp_X_dom"/>
</dbReference>
<dbReference type="InterPro" id="IPR023578">
    <property type="entry name" value="Ras_GEF_dom_sf"/>
</dbReference>
<evidence type="ECO:0000259" key="12">
    <source>
        <dbReference type="PROSITE" id="PS50009"/>
    </source>
</evidence>
<dbReference type="PROSITE" id="PS50200">
    <property type="entry name" value="RA"/>
    <property type="match status" value="2"/>
</dbReference>
<dbReference type="PROSITE" id="PS50008">
    <property type="entry name" value="PIPLC_Y_DOMAIN"/>
    <property type="match status" value="1"/>
</dbReference>
<dbReference type="InterPro" id="IPR001895">
    <property type="entry name" value="RASGEF_cat_dom"/>
</dbReference>
<dbReference type="SMART" id="SM00148">
    <property type="entry name" value="PLCXc"/>
    <property type="match status" value="1"/>
</dbReference>
<dbReference type="Pfam" id="PF00168">
    <property type="entry name" value="C2"/>
    <property type="match status" value="1"/>
</dbReference>
<dbReference type="InterPro" id="IPR015359">
    <property type="entry name" value="PLC_EF-hand-like"/>
</dbReference>
<dbReference type="InterPro" id="IPR000008">
    <property type="entry name" value="C2_dom"/>
</dbReference>
<comment type="caution">
    <text evidence="14">The sequence shown here is derived from an EMBL/GenBank/DDBJ whole genome shotgun (WGS) entry which is preliminary data.</text>
</comment>
<dbReference type="Pfam" id="PF00788">
    <property type="entry name" value="RA"/>
    <property type="match status" value="2"/>
</dbReference>
<dbReference type="InterPro" id="IPR002110">
    <property type="entry name" value="Ankyrin_rpt"/>
</dbReference>
<evidence type="ECO:0000256" key="6">
    <source>
        <dbReference type="PROSITE-ProRule" id="PRU00023"/>
    </source>
</evidence>
<feature type="region of interest" description="Disordered" evidence="9">
    <location>
        <begin position="2308"/>
        <end position="2329"/>
    </location>
</feature>
<dbReference type="GO" id="GO:0005085">
    <property type="term" value="F:guanyl-nucleotide exchange factor activity"/>
    <property type="evidence" value="ECO:0007669"/>
    <property type="project" value="UniProtKB-KW"/>
</dbReference>
<dbReference type="Pfam" id="PF00373">
    <property type="entry name" value="FERM_M"/>
    <property type="match status" value="1"/>
</dbReference>
<feature type="compositionally biased region" description="Polar residues" evidence="9">
    <location>
        <begin position="2408"/>
        <end position="2420"/>
    </location>
</feature>
<feature type="compositionally biased region" description="Polar residues" evidence="9">
    <location>
        <begin position="2311"/>
        <end position="2321"/>
    </location>
</feature>
<evidence type="ECO:0000256" key="1">
    <source>
        <dbReference type="ARBA" id="ARBA00012368"/>
    </source>
</evidence>
<dbReference type="InterPro" id="IPR035892">
    <property type="entry name" value="C2_domain_sf"/>
</dbReference>
<dbReference type="SUPFAM" id="SSF47473">
    <property type="entry name" value="EF-hand"/>
    <property type="match status" value="1"/>
</dbReference>
<dbReference type="EC" id="3.1.4.11" evidence="1 8"/>
<keyword evidence="6" id="KW-0040">ANK repeat</keyword>
<keyword evidence="2 8" id="KW-0378">Hydrolase</keyword>
<dbReference type="PROSITE" id="PS50297">
    <property type="entry name" value="ANK_REP_REGION"/>
    <property type="match status" value="1"/>
</dbReference>
<dbReference type="PROSITE" id="PS50009">
    <property type="entry name" value="RASGEF_CAT"/>
    <property type="match status" value="1"/>
</dbReference>
<feature type="compositionally biased region" description="Low complexity" evidence="9">
    <location>
        <begin position="1838"/>
        <end position="1852"/>
    </location>
</feature>
<dbReference type="CDD" id="cd00275">
    <property type="entry name" value="C2_PLC_like"/>
    <property type="match status" value="1"/>
</dbReference>
<dbReference type="SMART" id="SM00314">
    <property type="entry name" value="RA"/>
    <property type="match status" value="2"/>
</dbReference>
<evidence type="ECO:0000256" key="2">
    <source>
        <dbReference type="ARBA" id="ARBA00022801"/>
    </source>
</evidence>
<dbReference type="InterPro" id="IPR019749">
    <property type="entry name" value="Band_41_domain"/>
</dbReference>
<feature type="domain" description="Ras-GEF" evidence="12">
    <location>
        <begin position="1683"/>
        <end position="2034"/>
    </location>
</feature>
<keyword evidence="4 8" id="KW-0443">Lipid metabolism</keyword>
<evidence type="ECO:0000256" key="8">
    <source>
        <dbReference type="RuleBase" id="RU361133"/>
    </source>
</evidence>
<dbReference type="SMART" id="SM00248">
    <property type="entry name" value="ANK"/>
    <property type="match status" value="3"/>
</dbReference>
<dbReference type="FunFam" id="3.10.20.90:FF:000238">
    <property type="entry name" value="Phosphoinositide phospholipase C"/>
    <property type="match status" value="1"/>
</dbReference>
<feature type="domain" description="Ras-associating" evidence="13">
    <location>
        <begin position="3259"/>
        <end position="3359"/>
    </location>
</feature>
<dbReference type="CDD" id="cd14473">
    <property type="entry name" value="FERM_B-lobe"/>
    <property type="match status" value="1"/>
</dbReference>
<dbReference type="SMART" id="SM00149">
    <property type="entry name" value="PLCYc"/>
    <property type="match status" value="1"/>
</dbReference>
<dbReference type="GO" id="GO:0051209">
    <property type="term" value="P:release of sequestered calcium ion into cytosol"/>
    <property type="evidence" value="ECO:0007669"/>
    <property type="project" value="TreeGrafter"/>
</dbReference>
<dbReference type="SMART" id="SM00295">
    <property type="entry name" value="B41"/>
    <property type="match status" value="1"/>
</dbReference>
<dbReference type="InterPro" id="IPR036770">
    <property type="entry name" value="Ankyrin_rpt-contain_sf"/>
</dbReference>
<evidence type="ECO:0000256" key="3">
    <source>
        <dbReference type="ARBA" id="ARBA00022963"/>
    </source>
</evidence>
<organism evidence="14 15">
    <name type="scientific">Trichinella spiralis</name>
    <name type="common">Trichina worm</name>
    <dbReference type="NCBI Taxonomy" id="6334"/>
    <lineage>
        <taxon>Eukaryota</taxon>
        <taxon>Metazoa</taxon>
        <taxon>Ecdysozoa</taxon>
        <taxon>Nematoda</taxon>
        <taxon>Enoplea</taxon>
        <taxon>Dorylaimia</taxon>
        <taxon>Trichinellida</taxon>
        <taxon>Trichinellidae</taxon>
        <taxon>Trichinella</taxon>
    </lineage>
</organism>
<dbReference type="PANTHER" id="PTHR10336:SF6">
    <property type="entry name" value="1-PHOSPHATIDYLINOSITOL 4,5-BISPHOSPHATE PHOSPHODIESTERASE EPSILON-1"/>
    <property type="match status" value="1"/>
</dbReference>
<dbReference type="InterPro" id="IPR011992">
    <property type="entry name" value="EF-hand-dom_pair"/>
</dbReference>
<keyword evidence="15" id="KW-1185">Reference proteome</keyword>
<evidence type="ECO:0000259" key="10">
    <source>
        <dbReference type="PROSITE" id="PS50004"/>
    </source>
</evidence>
<feature type="domain" description="C2" evidence="10">
    <location>
        <begin position="3089"/>
        <end position="3215"/>
    </location>
</feature>
<evidence type="ECO:0000259" key="11">
    <source>
        <dbReference type="PROSITE" id="PS50008"/>
    </source>
</evidence>
<dbReference type="Proteomes" id="UP000054776">
    <property type="component" value="Unassembled WGS sequence"/>
</dbReference>
<comment type="catalytic activity">
    <reaction evidence="8">
        <text>a 1,2-diacyl-sn-glycero-3-phospho-(1D-myo-inositol-4,5-bisphosphate) + H2O = 1D-myo-inositol 1,4,5-trisphosphate + a 1,2-diacyl-sn-glycerol + H(+)</text>
        <dbReference type="Rhea" id="RHEA:33179"/>
        <dbReference type="ChEBI" id="CHEBI:15377"/>
        <dbReference type="ChEBI" id="CHEBI:15378"/>
        <dbReference type="ChEBI" id="CHEBI:17815"/>
        <dbReference type="ChEBI" id="CHEBI:58456"/>
        <dbReference type="ChEBI" id="CHEBI:203600"/>
        <dbReference type="EC" id="3.1.4.11"/>
    </reaction>
</comment>
<dbReference type="EMBL" id="JYDH01000136">
    <property type="protein sequence ID" value="KRY30618.1"/>
    <property type="molecule type" value="Genomic_DNA"/>
</dbReference>
<dbReference type="Pfam" id="PF00617">
    <property type="entry name" value="RasGEF"/>
    <property type="match status" value="1"/>
</dbReference>
<dbReference type="STRING" id="6334.A0A0V1B0Y8"/>
<feature type="compositionally biased region" description="Low complexity" evidence="9">
    <location>
        <begin position="2382"/>
        <end position="2394"/>
    </location>
</feature>
<dbReference type="InterPro" id="IPR000159">
    <property type="entry name" value="RA_dom"/>
</dbReference>
<dbReference type="FunCoup" id="A0A0V1B0Y8">
    <property type="interactions" value="87"/>
</dbReference>
<dbReference type="GO" id="GO:0007265">
    <property type="term" value="P:Ras protein signal transduction"/>
    <property type="evidence" value="ECO:0007669"/>
    <property type="project" value="TreeGrafter"/>
</dbReference>
<dbReference type="GO" id="GO:0048015">
    <property type="term" value="P:phosphatidylinositol-mediated signaling"/>
    <property type="evidence" value="ECO:0007669"/>
    <property type="project" value="TreeGrafter"/>
</dbReference>
<feature type="repeat" description="ANK" evidence="6">
    <location>
        <begin position="163"/>
        <end position="195"/>
    </location>
</feature>
<proteinExistence type="predicted"/>
<dbReference type="SMART" id="SM00147">
    <property type="entry name" value="RasGEF"/>
    <property type="match status" value="1"/>
</dbReference>
<sequence>MPALSQGRVSMTLTTEPSGCVNMEERIEQAFREGDEMFVLKMIARLKTLQVGKAATPSCIRSDLDNVNSLNLSDPSPSTLRSVLDRCLRLAVIYRRNEVVELLLKSDVHPDHKDQCKCSTVCSTDLNPPFTIPVQAECTLPRHRTHSRRSSQLLSIPKNYTCSEYRPLFLAIESGNADMVALLCRYGASVNLKNNKNATPLLAAVCQSPISWTVVETLLKFGARIRLDGDKQISPVDLMPELDRLQKTLIRELVHQGFQASKCAADQNHFSIHKTISGAEKSTGTKGHEIEVPKELLNRNSALTNSLRMATAAMLSQSPKGNRTNHKQGKSGRSNVLPGCWESCLEWPGSRLFRNHKLILPDQVGCQVLPLWNGAFQISGYTWADLSSRQTIYHSDGISKTIIFMYPEVLPDTRSSCCSQTLKSPGPVVVHYVPSLVSPSDPLRPAVSIHHAGGVCRMRERLLAALRIFILADHPYGFHICGQGAKAAHSSLQNTLCGSDGGDAILMLKRLAENSECLLHVTDAVMHEADTLIHNSNHNAENCHLDDFISELLTEIIFTAVKQYDSCTCLSDDCESEMVLRAVLVSLIRFGTILLTKGGKCALFSAFNLLNSIIETCIALKLFKTHQFSFLSSQLLCYSNTNSENACTLTPQCPSESIKVKPGTFSIRKLEISTPSSLSIDATKFSDRSTDVIEAFNKVEPSTLITILHNALTLQKRCGTVKYICSPSRRCRNCSHCVLILGARVLLFLSHQLSFRRKLCDAQHIRILIQMLDVTLEPQFLTYMLQVVAILALERKAQTLLRDLNAEDALVQMLLPGDEWYYTNHTMLFPKIVKHHAARILVYIGLGELVGNRVNLFQLPCIFPSTTKCNSRESLHSKEVNDQDLYILKTCFAQPCAKGANGISLYSVEGLLLKILAMMGESSSNKESKLLENKFSWIVSLADPVILLRLLLHKFVWDVGFLKRRLQCASNSLVVPAFQVQKSKSFDRHLQAKSDFDELAVSPVLRSVSMKMEKLQMSNDFDQRHSFSNADVAGPSNIMESVRPRVPLTKYLPNFFRPKRTKLNSNTSVQSVRSSDSEKVLQFQKQLQNLPQRKLTDESVDDQPVFCRTPENTERIPSCQIQTTDSGSSTSVEWSSVSAFKEGKINDLEPKAYTLAVPQIQIEIRRASILSNYSVGFAAGSPPSDCLPLLTPPANMSRRSSGTTSSAGSCLSALSSHRSSVVSSMVFSNASSPLPVGDGVAHVFNFISPRRRASSVVGILPKINLTSLENQPILSSDMNTLKYILECVMSIFARGSDSINDLLKEIRATLKDVMNFTDNTQIKDWCCGMTQFITIKEVLEESEVYNRDYLGEEYSELQDQIVSGSLLCSKEEAALLASIQISIEEKWPSNQRKLTRHLSYRKLREISQKISTLAWEPGGGTLSTLSRPFGFSSAKTKFSNAGNQRSFLSRLVHKKQISASNCEQFEHCLPQTYRESKKTAKLIQDSKRKLFHSNFFDSEKGLKHLYVQTCKRLPSYGCKIFPVTEISRGKILKKSRRIICFGSTYISLLNPTTKVLIRRQPTVNLIKWKVDSEPMEQDFTLDFNDTVWHFTVPSIMLRKTISMTLWELVQINTPKIVQKAFASVNLPSDSFPIGSSSKDKSQEMFSDHVGLNMFFNESPNDFLKESATLYSMELERLQSVFYFPEEVAFQLSSVEYDLIYSILPMDYVTYVICDLNQVRLSMNPSQVRLLIKRFAEVSSWVTHLIISQPTHDDRRNMLCFILRSAETCWNIGNFNGATEILYGLTRRTGGTSISDSKRFYGITPMQDNSSNYLPVKAAVSGLKDQLPESSDTWDKRSNSSSESVSGSDTSGSGRTTICLTVRPDFVCRKTVSNSEKLQPFWLSLSAENKQKFVNLTEILLSHEPSSQLRKASQRALRRPEFRPIPFFGTFLKDLYTVFQVVPSLVPACNDECSQISAERRNKETSTVPDSLFTDHIGVTAFLNSEKIELIETVLDNLETFHNHCRNRQVSSTASVDKSDEHGQTTPVITEIIQPLLTSCMPTLALVPLRNVDVDLIQRLQHGCSVIHYDIETGRSVFCQLRLDTSCSYIRWQKHNFASWLTGSVGKIGSTSATRIAVDQGVNALLPSSPNLNVTCSELRRAVSPESVAVSAPSNEESPRSSKRLKLLSGELGYKSAEEGLVLLSYVKEVELCNGNTDISISSIYKRHCMEETGVAIKCWSLVYGNTLSENYAIYFIAPEMIASTWTDGLKQIVVQYKRQSSHSDKRLFWLKKLYLDLLSDEQQISVAPNPSLALQAFGGRPLWTDHVAPFQPSTDNSTPTSKKAKSVRYSSQFPTKTLKSIISKKPQENSELGFSSRVRLSIRNSFRLHSSVQHNSSQPAYLSPKTTLTTSSKAKSLEDTDRMKSPFPTVTSPSASYKQSTGDIQENPLTFLEFVELFKLFSIRMRKDLRDLFNDLARKQREDEKQLHASSKLEDDFVLKSQHLYLTENVSSNANNDFSDGIAANETSLNNWWVESLQSDDFMRLSDLPVKVADKQMKIYDALATSSIGQNSAGVDTSRSVWLTPAALKAFMLNHQMEVISDEEAENLINRHETDPIMRSKQRMSFEGFARLLLDKSNFAYLNEENRPIMKDMNFPLSYYYIASSHNTYLTGHQLKGESSVELYRQILLTGCRCIELDCWDGDDGQPVIYHGHTLTTKIDFKQVVEIIHKSAFEASSLPVIISIENHCSLLQQTKMAQTFKAVFGDNLVSQFMFETDNLETPRLPSPLQLKKKILIKNKKLSFEPMQPLSDRSSKLEMQKAQKSSLIDWSIEDEDDDEGNYEFDEMIDEEEDDDQNRYSAQTDSASSKLLPFSKLQAKKGSVKSKDDSYSSDASSVKNEQAANAITIATCSGSELTASVEELWKPNSKKSGTSAPQVAPELSDLVIYCQAVKFKGFTFTTDSEFSQKRIAYSVSKKQSLTVQPALPSPIVDSSTGESSFPLSGRRSAPVHISCYQLPSMNETAAKKLTRKHPRKILAFTKDHILRTYPSAVRIDSSNFNPLTFWTFGIQMVALNYQTQDIPMAVNTAMFEQNGNCGFMLKPRVMWDDSHPLYDSFNPWARDLREISGLRLTLVIISGQFVCPGQSDASPLVEIELMGIVADCSKEKTKVIQRNALNPIWNQSFQFRVNFLDLCFLRLSVIESGNNKCTAQRIIPLKMLRAGYRHVRLRSPINTALEYSTLFIYSRMEEEEFIYLDDDAVENKLHSFPQNEVEIPIFKQQIYVLQIHGVLPDNGFTVVHAQSSTTVHEVIEMALKNANRENDPPDDYVLMEELASHKRSEDEKSNEQIRQRVLNPNNSVLNAVANWNGAKGRFVIRKKGSDPSSRAWMTTMIKSSKEMLPNQSPHVSETSETTFLVCVHNVSGDQAYAILRASVKSAAKDIIKQVLVKARRMEDPSEFVLVEEIDAHGLQSNGGKSSLTGLSSSVSTKAAASGQHNKIRHILDDNDNVYIIQNGWKVPSRFVLERRQEANEGQKLEKPKSSSLNIKAWRFNLLQVPLILLAQRVFTHLQNAVIFLETSIATFIAVALRNTVLFFL</sequence>
<dbReference type="Gene3D" id="1.10.238.10">
    <property type="entry name" value="EF-hand"/>
    <property type="match status" value="1"/>
</dbReference>
<dbReference type="InterPro" id="IPR017946">
    <property type="entry name" value="PLC-like_Pdiesterase_TIM-brl"/>
</dbReference>
<feature type="compositionally biased region" description="Basic and acidic residues" evidence="9">
    <location>
        <begin position="2395"/>
        <end position="2404"/>
    </location>
</feature>
<dbReference type="SUPFAM" id="SSF48366">
    <property type="entry name" value="Ras GEF"/>
    <property type="match status" value="2"/>
</dbReference>
<dbReference type="InParanoid" id="A0A0V1B0Y8"/>
<name>A0A0V1B0Y8_TRISP</name>
<dbReference type="InterPro" id="IPR036964">
    <property type="entry name" value="RASGEF_cat_dom_sf"/>
</dbReference>
<dbReference type="PANTHER" id="PTHR10336">
    <property type="entry name" value="PHOSPHOINOSITIDE-SPECIFIC PHOSPHOLIPASE C FAMILY PROTEIN"/>
    <property type="match status" value="1"/>
</dbReference>
<reference evidence="14 15" key="1">
    <citation type="submission" date="2015-01" db="EMBL/GenBank/DDBJ databases">
        <title>Evolution of Trichinella species and genotypes.</title>
        <authorList>
            <person name="Korhonen P.K."/>
            <person name="Edoardo P."/>
            <person name="Giuseppe L.R."/>
            <person name="Gasser R.B."/>
        </authorList>
    </citation>
    <scope>NUCLEOTIDE SEQUENCE [LARGE SCALE GENOMIC DNA]</scope>
    <source>
        <strain evidence="14">ISS3</strain>
    </source>
</reference>
<evidence type="ECO:0000256" key="4">
    <source>
        <dbReference type="ARBA" id="ARBA00023098"/>
    </source>
</evidence>
<dbReference type="InterPro" id="IPR019748">
    <property type="entry name" value="FERM_central"/>
</dbReference>
<dbReference type="Gene3D" id="1.25.40.20">
    <property type="entry name" value="Ankyrin repeat-containing domain"/>
    <property type="match status" value="1"/>
</dbReference>
<dbReference type="GO" id="GO:0046488">
    <property type="term" value="P:phosphatidylinositol metabolic process"/>
    <property type="evidence" value="ECO:0007669"/>
    <property type="project" value="TreeGrafter"/>
</dbReference>
<feature type="domain" description="PI-PLC Y-box" evidence="11">
    <location>
        <begin position="2921"/>
        <end position="3084"/>
    </location>
</feature>
<dbReference type="GO" id="GO:0004435">
    <property type="term" value="F:phosphatidylinositol-4,5-bisphosphate phospholipase C activity"/>
    <property type="evidence" value="ECO:0007669"/>
    <property type="project" value="UniProtKB-EC"/>
</dbReference>
<evidence type="ECO:0000256" key="5">
    <source>
        <dbReference type="ARBA" id="ARBA00023224"/>
    </source>
</evidence>
<dbReference type="Pfam" id="PF00388">
    <property type="entry name" value="PI-PLC-X"/>
    <property type="match status" value="1"/>
</dbReference>
<dbReference type="SUPFAM" id="SSF54236">
    <property type="entry name" value="Ubiquitin-like"/>
    <property type="match status" value="2"/>
</dbReference>
<accession>A0A0V1B0Y8</accession>
<gene>
    <name evidence="14" type="primary">PLCB4</name>
    <name evidence="14" type="ORF">T01_6692</name>
</gene>
<dbReference type="Gene3D" id="3.10.20.90">
    <property type="entry name" value="Phosphatidylinositol 3-kinase Catalytic Subunit, Chain A, domain 1"/>
    <property type="match status" value="2"/>
</dbReference>
<dbReference type="GO" id="GO:0016042">
    <property type="term" value="P:lipid catabolic process"/>
    <property type="evidence" value="ECO:0007669"/>
    <property type="project" value="UniProtKB-KW"/>
</dbReference>
<keyword evidence="7" id="KW-0344">Guanine-nucleotide releasing factor</keyword>
<dbReference type="Gene3D" id="3.20.20.190">
    <property type="entry name" value="Phosphatidylinositol (PI) phosphodiesterase"/>
    <property type="match status" value="1"/>
</dbReference>
<dbReference type="PROSITE" id="PS50088">
    <property type="entry name" value="ANK_REPEAT"/>
    <property type="match status" value="1"/>
</dbReference>
<dbReference type="FunFam" id="3.20.20.190:FF:000039">
    <property type="entry name" value="Phosphoinositide phospholipase C"/>
    <property type="match status" value="1"/>
</dbReference>
<protein>
    <recommendedName>
        <fullName evidence="1 8">Phosphoinositide phospholipase C</fullName>
        <ecNumber evidence="1 8">3.1.4.11</ecNumber>
    </recommendedName>
</protein>
<dbReference type="SMART" id="SM00239">
    <property type="entry name" value="C2"/>
    <property type="match status" value="1"/>
</dbReference>
<dbReference type="Pfam" id="PF09279">
    <property type="entry name" value="EF-hand_like"/>
    <property type="match status" value="1"/>
</dbReference>
<evidence type="ECO:0000256" key="9">
    <source>
        <dbReference type="SAM" id="MobiDB-lite"/>
    </source>
</evidence>